<dbReference type="GO" id="GO:0004488">
    <property type="term" value="F:methylenetetrahydrofolate dehydrogenase (NADP+) activity"/>
    <property type="evidence" value="ECO:0007669"/>
    <property type="project" value="InterPro"/>
</dbReference>
<dbReference type="PROSITE" id="PS00767">
    <property type="entry name" value="THF_DHG_CYH_2"/>
    <property type="match status" value="1"/>
</dbReference>
<dbReference type="PRINTS" id="PR00085">
    <property type="entry name" value="THFDHDRGNASE"/>
</dbReference>
<evidence type="ECO:0000256" key="3">
    <source>
        <dbReference type="ARBA" id="ARBA00022755"/>
    </source>
</evidence>
<evidence type="ECO:0000256" key="4">
    <source>
        <dbReference type="ARBA" id="ARBA00022801"/>
    </source>
</evidence>
<dbReference type="InterPro" id="IPR046346">
    <property type="entry name" value="Aminoacid_DH-like_N_sf"/>
</dbReference>
<dbReference type="InterPro" id="IPR020631">
    <property type="entry name" value="THF_DH/CycHdrlase_NAD-bd_dom"/>
</dbReference>
<keyword evidence="7" id="KW-0486">Methionine biosynthesis</keyword>
<dbReference type="GO" id="GO:0005829">
    <property type="term" value="C:cytosol"/>
    <property type="evidence" value="ECO:0007669"/>
    <property type="project" value="TreeGrafter"/>
</dbReference>
<keyword evidence="7" id="KW-0028">Amino-acid biosynthesis</keyword>
<dbReference type="Gene3D" id="3.40.50.720">
    <property type="entry name" value="NAD(P)-binding Rossmann-like Domain"/>
    <property type="match status" value="1"/>
</dbReference>
<proteinExistence type="predicted"/>
<dbReference type="InterPro" id="IPR000672">
    <property type="entry name" value="THF_DH/CycHdrlase"/>
</dbReference>
<dbReference type="EMBL" id="MHLW01000008">
    <property type="protein sequence ID" value="OGZ18238.1"/>
    <property type="molecule type" value="Genomic_DNA"/>
</dbReference>
<evidence type="ECO:0000313" key="11">
    <source>
        <dbReference type="EMBL" id="OGZ18238.1"/>
    </source>
</evidence>
<keyword evidence="2" id="KW-0554">One-carbon metabolism</keyword>
<keyword evidence="6" id="KW-0560">Oxidoreductase</keyword>
<evidence type="ECO:0000256" key="7">
    <source>
        <dbReference type="ARBA" id="ARBA00023167"/>
    </source>
</evidence>
<dbReference type="InterPro" id="IPR036291">
    <property type="entry name" value="NAD(P)-bd_dom_sf"/>
</dbReference>
<organism evidence="11 12">
    <name type="scientific">Candidatus Nealsonbacteria bacterium RBG_13_37_56</name>
    <dbReference type="NCBI Taxonomy" id="1801661"/>
    <lineage>
        <taxon>Bacteria</taxon>
        <taxon>Candidatus Nealsoniibacteriota</taxon>
    </lineage>
</organism>
<dbReference type="AlphaFoldDB" id="A0A1G2DZ87"/>
<keyword evidence="8" id="KW-0511">Multifunctional enzyme</keyword>
<dbReference type="GO" id="GO:0009086">
    <property type="term" value="P:methionine biosynthetic process"/>
    <property type="evidence" value="ECO:0007669"/>
    <property type="project" value="UniProtKB-KW"/>
</dbReference>
<comment type="caution">
    <text evidence="11">The sequence shown here is derived from an EMBL/GenBank/DDBJ whole genome shotgun (WGS) entry which is preliminary data.</text>
</comment>
<reference evidence="11 12" key="1">
    <citation type="journal article" date="2016" name="Nat. Commun.">
        <title>Thousands of microbial genomes shed light on interconnected biogeochemical processes in an aquifer system.</title>
        <authorList>
            <person name="Anantharaman K."/>
            <person name="Brown C.T."/>
            <person name="Hug L.A."/>
            <person name="Sharon I."/>
            <person name="Castelle C.J."/>
            <person name="Probst A.J."/>
            <person name="Thomas B.C."/>
            <person name="Singh A."/>
            <person name="Wilkins M.J."/>
            <person name="Karaoz U."/>
            <person name="Brodie E.L."/>
            <person name="Williams K.H."/>
            <person name="Hubbard S.S."/>
            <person name="Banfield J.F."/>
        </authorList>
    </citation>
    <scope>NUCLEOTIDE SEQUENCE [LARGE SCALE GENOMIC DNA]</scope>
</reference>
<name>A0A1G2DZ87_9BACT</name>
<evidence type="ECO:0000256" key="5">
    <source>
        <dbReference type="ARBA" id="ARBA00022857"/>
    </source>
</evidence>
<evidence type="ECO:0000256" key="8">
    <source>
        <dbReference type="ARBA" id="ARBA00023268"/>
    </source>
</evidence>
<dbReference type="GO" id="GO:0004477">
    <property type="term" value="F:methenyltetrahydrofolate cyclohydrolase activity"/>
    <property type="evidence" value="ECO:0007669"/>
    <property type="project" value="TreeGrafter"/>
</dbReference>
<evidence type="ECO:0000256" key="1">
    <source>
        <dbReference type="ARBA" id="ARBA00004777"/>
    </source>
</evidence>
<feature type="domain" description="Tetrahydrofolate dehydrogenase/cyclohydrolase catalytic" evidence="9">
    <location>
        <begin position="4"/>
        <end position="114"/>
    </location>
</feature>
<evidence type="ECO:0000259" key="9">
    <source>
        <dbReference type="Pfam" id="PF00763"/>
    </source>
</evidence>
<dbReference type="PANTHER" id="PTHR48099">
    <property type="entry name" value="C-1-TETRAHYDROFOLATE SYNTHASE, CYTOPLASMIC-RELATED"/>
    <property type="match status" value="1"/>
</dbReference>
<dbReference type="GO" id="GO:0035999">
    <property type="term" value="P:tetrahydrofolate interconversion"/>
    <property type="evidence" value="ECO:0007669"/>
    <property type="project" value="TreeGrafter"/>
</dbReference>
<protein>
    <submittedName>
        <fullName evidence="11">Uncharacterized protein</fullName>
    </submittedName>
</protein>
<dbReference type="Gene3D" id="3.40.50.10860">
    <property type="entry name" value="Leucine Dehydrogenase, chain A, domain 1"/>
    <property type="match status" value="1"/>
</dbReference>
<sequence>MKLLNGKKLSQKILNDLKKEIERKKLKLKLAVVLVGEDLDSKIFVKQKRKACELVGIDFELFQLSEQIQQIELAEKIKKIVKSDISGLVIQLPLPKHINTDKILNLVPKEKDAELISPVVCAISRLLEEYKISLKNKNIVLIGKGRLVGQPVADWLKKQGLNFSGLKDIKQADVVISGVGRTNFIKGDMIKKGAVVIDVGRDIDFETVSKKAGYLTPTPGGVGPMTVACLLKNLVYGFISI</sequence>
<dbReference type="Pfam" id="PF00763">
    <property type="entry name" value="THF_DHG_CYH"/>
    <property type="match status" value="1"/>
</dbReference>
<keyword evidence="4" id="KW-0378">Hydrolase</keyword>
<keyword evidence="5" id="KW-0521">NADP</keyword>
<dbReference type="InterPro" id="IPR020867">
    <property type="entry name" value="THF_DH/CycHdrlase_CS"/>
</dbReference>
<accession>A0A1G2DZ87</accession>
<dbReference type="PANTHER" id="PTHR48099:SF5">
    <property type="entry name" value="C-1-TETRAHYDROFOLATE SYNTHASE, CYTOPLASMIC"/>
    <property type="match status" value="1"/>
</dbReference>
<comment type="pathway">
    <text evidence="1">One-carbon metabolism; tetrahydrofolate interconversion.</text>
</comment>
<dbReference type="GO" id="GO:0006164">
    <property type="term" value="P:purine nucleotide biosynthetic process"/>
    <property type="evidence" value="ECO:0007669"/>
    <property type="project" value="UniProtKB-KW"/>
</dbReference>
<dbReference type="InterPro" id="IPR020630">
    <property type="entry name" value="THF_DH/CycHdrlase_cat_dom"/>
</dbReference>
<gene>
    <name evidence="11" type="ORF">A2V72_00930</name>
</gene>
<dbReference type="SUPFAM" id="SSF53223">
    <property type="entry name" value="Aminoacid dehydrogenase-like, N-terminal domain"/>
    <property type="match status" value="1"/>
</dbReference>
<dbReference type="Pfam" id="PF02882">
    <property type="entry name" value="THF_DHG_CYH_C"/>
    <property type="match status" value="1"/>
</dbReference>
<evidence type="ECO:0000256" key="6">
    <source>
        <dbReference type="ARBA" id="ARBA00023002"/>
    </source>
</evidence>
<dbReference type="Proteomes" id="UP000178893">
    <property type="component" value="Unassembled WGS sequence"/>
</dbReference>
<dbReference type="SUPFAM" id="SSF51735">
    <property type="entry name" value="NAD(P)-binding Rossmann-fold domains"/>
    <property type="match status" value="1"/>
</dbReference>
<evidence type="ECO:0000313" key="12">
    <source>
        <dbReference type="Proteomes" id="UP000178893"/>
    </source>
</evidence>
<feature type="domain" description="Tetrahydrofolate dehydrogenase/cyclohydrolase NAD(P)-binding" evidence="10">
    <location>
        <begin position="122"/>
        <end position="235"/>
    </location>
</feature>
<evidence type="ECO:0000259" key="10">
    <source>
        <dbReference type="Pfam" id="PF02882"/>
    </source>
</evidence>
<evidence type="ECO:0000256" key="2">
    <source>
        <dbReference type="ARBA" id="ARBA00022563"/>
    </source>
</evidence>
<keyword evidence="3" id="KW-0658">Purine biosynthesis</keyword>